<reference evidence="1" key="1">
    <citation type="journal article" date="2014" name="Front. Microbiol.">
        <title>High frequency of phylogenetically diverse reductive dehalogenase-homologous genes in deep subseafloor sedimentary metagenomes.</title>
        <authorList>
            <person name="Kawai M."/>
            <person name="Futagami T."/>
            <person name="Toyoda A."/>
            <person name="Takaki Y."/>
            <person name="Nishi S."/>
            <person name="Hori S."/>
            <person name="Arai W."/>
            <person name="Tsubouchi T."/>
            <person name="Morono Y."/>
            <person name="Uchiyama I."/>
            <person name="Ito T."/>
            <person name="Fujiyama A."/>
            <person name="Inagaki F."/>
            <person name="Takami H."/>
        </authorList>
    </citation>
    <scope>NUCLEOTIDE SEQUENCE</scope>
    <source>
        <strain evidence="1">Expedition CK06-06</strain>
    </source>
</reference>
<evidence type="ECO:0008006" key="2">
    <source>
        <dbReference type="Google" id="ProtNLM"/>
    </source>
</evidence>
<dbReference type="Gene3D" id="2.150.10.10">
    <property type="entry name" value="Serralysin-like metalloprotease, C-terminal"/>
    <property type="match status" value="1"/>
</dbReference>
<dbReference type="GO" id="GO:0005509">
    <property type="term" value="F:calcium ion binding"/>
    <property type="evidence" value="ECO:0007669"/>
    <property type="project" value="InterPro"/>
</dbReference>
<gene>
    <name evidence="1" type="ORF">S01H1_58178</name>
</gene>
<dbReference type="InterPro" id="IPR011049">
    <property type="entry name" value="Serralysin-like_metalloprot_C"/>
</dbReference>
<feature type="non-terminal residue" evidence="1">
    <location>
        <position position="1"/>
    </location>
</feature>
<dbReference type="SUPFAM" id="SSF51120">
    <property type="entry name" value="beta-Roll"/>
    <property type="match status" value="1"/>
</dbReference>
<sequence>GDINGDGFDDLIVAATAINGGEAYVVFGGAFGAGTTPVITTGTGAAEILIGDLGDDMLTGNGGADVLRSGAGDDVLGVSDLGFARIDGGTGTDTLRIDGSGITLDLTQIGPAMITDIERIDLTGSGANALTLSQLNVYDLTSERTNGTAVLTVAGAPDDSVTLTDAGWVNVGSVIEDGVTFDRYVFGNAEVRIQQGMTVNVDNAPVANADLNTIAEDTTSAGLTFVIGNVIAGDANGGVADTDLDGDPLSVSDVDG</sequence>
<accession>X0VGZ1</accession>
<dbReference type="InterPro" id="IPR001343">
    <property type="entry name" value="Hemolysn_Ca-bd"/>
</dbReference>
<dbReference type="Pfam" id="PF00353">
    <property type="entry name" value="HemolysinCabind"/>
    <property type="match status" value="1"/>
</dbReference>
<organism evidence="1">
    <name type="scientific">marine sediment metagenome</name>
    <dbReference type="NCBI Taxonomy" id="412755"/>
    <lineage>
        <taxon>unclassified sequences</taxon>
        <taxon>metagenomes</taxon>
        <taxon>ecological metagenomes</taxon>
    </lineage>
</organism>
<feature type="non-terminal residue" evidence="1">
    <location>
        <position position="256"/>
    </location>
</feature>
<evidence type="ECO:0000313" key="1">
    <source>
        <dbReference type="EMBL" id="GAG17540.1"/>
    </source>
</evidence>
<name>X0VGZ1_9ZZZZ</name>
<comment type="caution">
    <text evidence="1">The sequence shown here is derived from an EMBL/GenBank/DDBJ whole genome shotgun (WGS) entry which is preliminary data.</text>
</comment>
<dbReference type="AlphaFoldDB" id="X0VGZ1"/>
<dbReference type="PRINTS" id="PR00313">
    <property type="entry name" value="CABNDNGRPT"/>
</dbReference>
<proteinExistence type="predicted"/>
<protein>
    <recommendedName>
        <fullName evidence="2">Peptidase M10 serralysin C-terminal domain-containing protein</fullName>
    </recommendedName>
</protein>
<dbReference type="EMBL" id="BARS01037990">
    <property type="protein sequence ID" value="GAG17540.1"/>
    <property type="molecule type" value="Genomic_DNA"/>
</dbReference>